<evidence type="ECO:0000259" key="1">
    <source>
        <dbReference type="Pfam" id="PF24882"/>
    </source>
</evidence>
<protein>
    <recommendedName>
        <fullName evidence="1">Origin recognition complex subunit 2 winged-helix domain-containing protein</fullName>
    </recommendedName>
</protein>
<evidence type="ECO:0000313" key="2">
    <source>
        <dbReference type="EMBL" id="CAE0474146.1"/>
    </source>
</evidence>
<organism evidence="2">
    <name type="scientific">Chaetoceros debilis</name>
    <dbReference type="NCBI Taxonomy" id="122233"/>
    <lineage>
        <taxon>Eukaryota</taxon>
        <taxon>Sar</taxon>
        <taxon>Stramenopiles</taxon>
        <taxon>Ochrophyta</taxon>
        <taxon>Bacillariophyta</taxon>
        <taxon>Coscinodiscophyceae</taxon>
        <taxon>Chaetocerotophycidae</taxon>
        <taxon>Chaetocerotales</taxon>
        <taxon>Chaetocerotaceae</taxon>
        <taxon>Chaetoceros</taxon>
    </lineage>
</organism>
<feature type="domain" description="Origin recognition complex subunit 2 winged-helix" evidence="1">
    <location>
        <begin position="52"/>
        <end position="106"/>
    </location>
</feature>
<accession>A0A7S3QE25</accession>
<sequence>MKIQQKQVLDYEFMQKVLKSLAPKHAQTLETLAQMQISEGKVKKKTEGYDYVNKKDFNRKCNSKMITKSGAQLQSILDELCDHGMIRWTTDYTTQQESLCIPTSRKKVPEILHSLQKSVIAENEVISK</sequence>
<dbReference type="EMBL" id="HBIO01024732">
    <property type="protein sequence ID" value="CAE0474146.1"/>
    <property type="molecule type" value="Transcribed_RNA"/>
</dbReference>
<dbReference type="InterPro" id="IPR007220">
    <property type="entry name" value="ORC2"/>
</dbReference>
<reference evidence="2" key="1">
    <citation type="submission" date="2021-01" db="EMBL/GenBank/DDBJ databases">
        <authorList>
            <person name="Corre E."/>
            <person name="Pelletier E."/>
            <person name="Niang G."/>
            <person name="Scheremetjew M."/>
            <person name="Finn R."/>
            <person name="Kale V."/>
            <person name="Holt S."/>
            <person name="Cochrane G."/>
            <person name="Meng A."/>
            <person name="Brown T."/>
            <person name="Cohen L."/>
        </authorList>
    </citation>
    <scope>NUCLEOTIDE SEQUENCE</scope>
    <source>
        <strain evidence="2">MM31A-1</strain>
    </source>
</reference>
<name>A0A7S3QE25_9STRA</name>
<proteinExistence type="predicted"/>
<dbReference type="PANTHER" id="PTHR14052:SF0">
    <property type="entry name" value="ORIGIN RECOGNITION COMPLEX SUBUNIT 2"/>
    <property type="match status" value="1"/>
</dbReference>
<dbReference type="AlphaFoldDB" id="A0A7S3QE25"/>
<dbReference type="GO" id="GO:0003688">
    <property type="term" value="F:DNA replication origin binding"/>
    <property type="evidence" value="ECO:0007669"/>
    <property type="project" value="TreeGrafter"/>
</dbReference>
<dbReference type="PANTHER" id="PTHR14052">
    <property type="entry name" value="ORIGIN RECOGNITION COMPLEX SUBUNIT 2"/>
    <property type="match status" value="1"/>
</dbReference>
<gene>
    <name evidence="2" type="ORF">CDEB00056_LOCUS18999</name>
</gene>
<dbReference type="GO" id="GO:0006260">
    <property type="term" value="P:DNA replication"/>
    <property type="evidence" value="ECO:0007669"/>
    <property type="project" value="InterPro"/>
</dbReference>
<dbReference type="GO" id="GO:0005664">
    <property type="term" value="C:nuclear origin of replication recognition complex"/>
    <property type="evidence" value="ECO:0007669"/>
    <property type="project" value="TreeGrafter"/>
</dbReference>
<dbReference type="InterPro" id="IPR056773">
    <property type="entry name" value="WHD_ORC2"/>
</dbReference>
<dbReference type="Pfam" id="PF24882">
    <property type="entry name" value="WHD_ORC2"/>
    <property type="match status" value="1"/>
</dbReference>